<dbReference type="EMBL" id="BQOL01000002">
    <property type="protein sequence ID" value="GKI20236.1"/>
    <property type="molecule type" value="Genomic_DNA"/>
</dbReference>
<dbReference type="AlphaFoldDB" id="A0AA37KXW1"/>
<dbReference type="RefSeq" id="WP_244077028.1">
    <property type="nucleotide sequence ID" value="NZ_AP025581.1"/>
</dbReference>
<dbReference type="Gene3D" id="3.40.50.1820">
    <property type="entry name" value="alpha/beta hydrolase"/>
    <property type="match status" value="1"/>
</dbReference>
<sequence>MRRLLSIAFFLTLAAAPPSQAMNPGTPDVPETSAAPETPTASATPSAPKTLTAPETHAAPAGEIIRCRLSSSEIYPGTERDYWIYVPAAYRGDKPACLYLDMDCIHYDAPAVFDRMIADGELPVIIGVFMASGAVNDEQGNPVRFNRSNEFDRIDERFADFVDRELLPDAERRTTADGRAVRLSKDPNDRLITGGSSGAICAFTAAWQRPDLFSRVFSVVGTYVSMRGGHEYPYLIRKTEPKPLRIFIQDNVHDVWNPLFGHWFEANRLMLSALDFAGYAPNHSWGDTGHDDIGAARIFPEAMRWLWKDWPARVTVGTSQNDMLAAILEPGAEWREIPLSFTPAGQLMSDAAGRLFVSDDRGCVRSVTAEGQTEPFLELPRGEKAAAASTKGIYTTDRKGRIRLYAGSGASETIARLPGVRTLIPAGPGGELIVSTDKEHGSRIVRIGADGTLRTIGGCPEGGERLALFPNHKMLLSSRMYSDWIDNYVVRRGGSLDCRQEWYRLHNIYADHLRPRGNMQCDRQGNLYAATPTGIQVCDHNGRVRAILQPAAGGVASLCFAGADHRTLCVLADGKLLIRRMKAAGATPDMAAAEVAAQGAG</sequence>
<comment type="caution">
    <text evidence="3">The sequence shown here is derived from an EMBL/GenBank/DDBJ whole genome shotgun (WGS) entry which is preliminary data.</text>
</comment>
<feature type="signal peptide" evidence="2">
    <location>
        <begin position="1"/>
        <end position="21"/>
    </location>
</feature>
<dbReference type="Pfam" id="PF00756">
    <property type="entry name" value="Esterase"/>
    <property type="match status" value="1"/>
</dbReference>
<dbReference type="PANTHER" id="PTHR48098:SF3">
    <property type="entry name" value="IRON(III) ENTEROBACTIN ESTERASE"/>
    <property type="match status" value="1"/>
</dbReference>
<reference evidence="3" key="1">
    <citation type="submission" date="2022-01" db="EMBL/GenBank/DDBJ databases">
        <title>Novel bile acid biosynthetic pathways are enriched in the microbiome of centenarians.</title>
        <authorList>
            <person name="Sato Y."/>
            <person name="Atarashi K."/>
            <person name="Plichta R.D."/>
            <person name="Arai Y."/>
            <person name="Sasajima S."/>
            <person name="Kearney M.S."/>
            <person name="Suda W."/>
            <person name="Takeshita K."/>
            <person name="Sasaki T."/>
            <person name="Okamoto S."/>
            <person name="Skelly N.A."/>
            <person name="Okamura Y."/>
            <person name="Vlamakis H."/>
            <person name="Li Y."/>
            <person name="Tanoue T."/>
            <person name="Takei H."/>
            <person name="Nittono H."/>
            <person name="Narushima S."/>
            <person name="Irie J."/>
            <person name="Itoh H."/>
            <person name="Moriya K."/>
            <person name="Sugiura Y."/>
            <person name="Suematsu M."/>
            <person name="Moritoki N."/>
            <person name="Shibata S."/>
            <person name="Littman R.D."/>
            <person name="Fischbach A.M."/>
            <person name="Uwamino Y."/>
            <person name="Inoue T."/>
            <person name="Honda A."/>
            <person name="Hattori M."/>
            <person name="Murai T."/>
            <person name="Xavier J.R."/>
            <person name="Hirose N."/>
            <person name="Honda K."/>
        </authorList>
    </citation>
    <scope>NUCLEOTIDE SEQUENCE</scope>
    <source>
        <strain evidence="3">CE91-St16</strain>
    </source>
</reference>
<dbReference type="SUPFAM" id="SSF53474">
    <property type="entry name" value="alpha/beta-Hydrolases"/>
    <property type="match status" value="1"/>
</dbReference>
<feature type="chain" id="PRO_5041200123" evidence="2">
    <location>
        <begin position="22"/>
        <end position="601"/>
    </location>
</feature>
<feature type="compositionally biased region" description="Low complexity" evidence="1">
    <location>
        <begin position="30"/>
        <end position="54"/>
    </location>
</feature>
<dbReference type="InterPro" id="IPR011042">
    <property type="entry name" value="6-blade_b-propeller_TolB-like"/>
</dbReference>
<dbReference type="Gene3D" id="2.120.10.30">
    <property type="entry name" value="TolB, C-terminal domain"/>
    <property type="match status" value="1"/>
</dbReference>
<evidence type="ECO:0000313" key="4">
    <source>
        <dbReference type="Proteomes" id="UP001055105"/>
    </source>
</evidence>
<name>A0AA37KXW1_9BACT</name>
<evidence type="ECO:0000256" key="2">
    <source>
        <dbReference type="SAM" id="SignalP"/>
    </source>
</evidence>
<organism evidence="3 4">
    <name type="scientific">Alistipes finegoldii</name>
    <dbReference type="NCBI Taxonomy" id="214856"/>
    <lineage>
        <taxon>Bacteria</taxon>
        <taxon>Pseudomonadati</taxon>
        <taxon>Bacteroidota</taxon>
        <taxon>Bacteroidia</taxon>
        <taxon>Bacteroidales</taxon>
        <taxon>Rikenellaceae</taxon>
        <taxon>Alistipes</taxon>
    </lineage>
</organism>
<evidence type="ECO:0000313" key="3">
    <source>
        <dbReference type="EMBL" id="GKI20236.1"/>
    </source>
</evidence>
<dbReference type="InterPro" id="IPR029058">
    <property type="entry name" value="AB_hydrolase_fold"/>
</dbReference>
<feature type="region of interest" description="Disordered" evidence="1">
    <location>
        <begin position="20"/>
        <end position="55"/>
    </location>
</feature>
<keyword evidence="2" id="KW-0732">Signal</keyword>
<proteinExistence type="predicted"/>
<dbReference type="PANTHER" id="PTHR48098">
    <property type="entry name" value="ENTEROCHELIN ESTERASE-RELATED"/>
    <property type="match status" value="1"/>
</dbReference>
<evidence type="ECO:0000256" key="1">
    <source>
        <dbReference type="SAM" id="MobiDB-lite"/>
    </source>
</evidence>
<gene>
    <name evidence="3" type="ORF">CE91St16_31440</name>
</gene>
<accession>A0AA37KXW1</accession>
<dbReference type="SUPFAM" id="SSF63829">
    <property type="entry name" value="Calcium-dependent phosphotriesterase"/>
    <property type="match status" value="1"/>
</dbReference>
<protein>
    <submittedName>
        <fullName evidence="3">Gluconolactonase</fullName>
    </submittedName>
</protein>
<dbReference type="InterPro" id="IPR050583">
    <property type="entry name" value="Mycobacterial_A85_antigen"/>
</dbReference>
<dbReference type="InterPro" id="IPR000801">
    <property type="entry name" value="Esterase-like"/>
</dbReference>
<dbReference type="Proteomes" id="UP001055105">
    <property type="component" value="Unassembled WGS sequence"/>
</dbReference>